<dbReference type="AlphaFoldDB" id="A0A1N7LXH4"/>
<evidence type="ECO:0000259" key="1">
    <source>
        <dbReference type="Pfam" id="PF12706"/>
    </source>
</evidence>
<dbReference type="RefSeq" id="WP_234969624.1">
    <property type="nucleotide sequence ID" value="NZ_FTOO01000004.1"/>
</dbReference>
<dbReference type="SUPFAM" id="SSF56281">
    <property type="entry name" value="Metallo-hydrolase/oxidoreductase"/>
    <property type="match status" value="1"/>
</dbReference>
<evidence type="ECO:0000313" key="2">
    <source>
        <dbReference type="EMBL" id="SIS78545.1"/>
    </source>
</evidence>
<proteinExistence type="predicted"/>
<accession>A0A1N7LXH4</accession>
<dbReference type="PANTHER" id="PTHR15032">
    <property type="entry name" value="N-ACYL-PHOSPHATIDYLETHANOLAMINE-HYDROLYZING PHOSPHOLIPASE D"/>
    <property type="match status" value="1"/>
</dbReference>
<dbReference type="EMBL" id="FTOO01000004">
    <property type="protein sequence ID" value="SIS78545.1"/>
    <property type="molecule type" value="Genomic_DNA"/>
</dbReference>
<organism evidence="2 3">
    <name type="scientific">Alicyclobacillus vulcanalis</name>
    <dbReference type="NCBI Taxonomy" id="252246"/>
    <lineage>
        <taxon>Bacteria</taxon>
        <taxon>Bacillati</taxon>
        <taxon>Bacillota</taxon>
        <taxon>Bacilli</taxon>
        <taxon>Bacillales</taxon>
        <taxon>Alicyclobacillaceae</taxon>
        <taxon>Alicyclobacillus</taxon>
    </lineage>
</organism>
<dbReference type="PANTHER" id="PTHR15032:SF4">
    <property type="entry name" value="N-ACYL-PHOSPHATIDYLETHANOLAMINE-HYDROLYZING PHOSPHOLIPASE D"/>
    <property type="match status" value="1"/>
</dbReference>
<feature type="domain" description="Metallo-beta-lactamase" evidence="1">
    <location>
        <begin position="70"/>
        <end position="264"/>
    </location>
</feature>
<dbReference type="Gene3D" id="3.60.15.10">
    <property type="entry name" value="Ribonuclease Z/Hydroxyacylglutathione hydrolase-like"/>
    <property type="match status" value="1"/>
</dbReference>
<dbReference type="InterPro" id="IPR036866">
    <property type="entry name" value="RibonucZ/Hydroxyglut_hydro"/>
</dbReference>
<dbReference type="Proteomes" id="UP000186156">
    <property type="component" value="Unassembled WGS sequence"/>
</dbReference>
<gene>
    <name evidence="2" type="ORF">SAMN05421799_10455</name>
</gene>
<dbReference type="Pfam" id="PF12706">
    <property type="entry name" value="Lactamase_B_2"/>
    <property type="match status" value="1"/>
</dbReference>
<dbReference type="STRING" id="252246.SAMN05421799_10455"/>
<dbReference type="InterPro" id="IPR001279">
    <property type="entry name" value="Metallo-B-lactamas"/>
</dbReference>
<keyword evidence="3" id="KW-1185">Reference proteome</keyword>
<dbReference type="GO" id="GO:0005737">
    <property type="term" value="C:cytoplasm"/>
    <property type="evidence" value="ECO:0007669"/>
    <property type="project" value="TreeGrafter"/>
</dbReference>
<evidence type="ECO:0000313" key="3">
    <source>
        <dbReference type="Proteomes" id="UP000186156"/>
    </source>
</evidence>
<sequence length="314" mass="35833">MWIWILAVLVVLAAAAALLYALYRRMTSDWPRPKRRRPDRSPRPETWGDEGLYISWIGHSTLLMQMDGLRVLTDPVLYPRVGVRAFGWTFGPRRHVECPIRPEACGTVDLVLLSHAHMDHLDHPSLRRVITRQTIVVAPRGTGYLARWHRPKAVYELGPGDVLQLDGGLEIAAIAVRHWGNRYPWNRNMGYQGYVVRRGEWSVFFAGDTARTDLSSVQRYKPQVACMPIGAYAPAPFENAHCTPEQAWDMFLETGADVLVPIHHDTFVLSREPVEEPLERLLAAADGDRVWPMRHGETYYVKSPKSIDKPKRLD</sequence>
<reference evidence="3" key="1">
    <citation type="submission" date="2017-01" db="EMBL/GenBank/DDBJ databases">
        <authorList>
            <person name="Varghese N."/>
            <person name="Submissions S."/>
        </authorList>
    </citation>
    <scope>NUCLEOTIDE SEQUENCE [LARGE SCALE GENOMIC DNA]</scope>
    <source>
        <strain evidence="3">DSM 16176</strain>
    </source>
</reference>
<protein>
    <submittedName>
        <fullName evidence="2">L-ascorbate metabolism protein UlaG, beta-lactamase superfamily</fullName>
    </submittedName>
</protein>
<name>A0A1N7LXH4_9BACL</name>